<protein>
    <submittedName>
        <fullName evidence="1">Uncharacterized protein</fullName>
    </submittedName>
</protein>
<proteinExistence type="predicted"/>
<organism evidence="1">
    <name type="scientific">Anguilla anguilla</name>
    <name type="common">European freshwater eel</name>
    <name type="synonym">Muraena anguilla</name>
    <dbReference type="NCBI Taxonomy" id="7936"/>
    <lineage>
        <taxon>Eukaryota</taxon>
        <taxon>Metazoa</taxon>
        <taxon>Chordata</taxon>
        <taxon>Craniata</taxon>
        <taxon>Vertebrata</taxon>
        <taxon>Euteleostomi</taxon>
        <taxon>Actinopterygii</taxon>
        <taxon>Neopterygii</taxon>
        <taxon>Teleostei</taxon>
        <taxon>Anguilliformes</taxon>
        <taxon>Anguillidae</taxon>
        <taxon>Anguilla</taxon>
    </lineage>
</organism>
<sequence>MKRCERSHLSHTSEFSVNCLQIQFEAWVQSTFIIKLRLRNKCVFFHSILFPY</sequence>
<evidence type="ECO:0000313" key="1">
    <source>
        <dbReference type="EMBL" id="JAH65371.1"/>
    </source>
</evidence>
<dbReference type="AlphaFoldDB" id="A0A0E9UI05"/>
<reference evidence="1" key="2">
    <citation type="journal article" date="2015" name="Fish Shellfish Immunol.">
        <title>Early steps in the European eel (Anguilla anguilla)-Vibrio vulnificus interaction in the gills: Role of the RtxA13 toxin.</title>
        <authorList>
            <person name="Callol A."/>
            <person name="Pajuelo D."/>
            <person name="Ebbesson L."/>
            <person name="Teles M."/>
            <person name="MacKenzie S."/>
            <person name="Amaro C."/>
        </authorList>
    </citation>
    <scope>NUCLEOTIDE SEQUENCE</scope>
</reference>
<dbReference type="EMBL" id="GBXM01043206">
    <property type="protein sequence ID" value="JAH65371.1"/>
    <property type="molecule type" value="Transcribed_RNA"/>
</dbReference>
<accession>A0A0E9UI05</accession>
<reference evidence="1" key="1">
    <citation type="submission" date="2014-11" db="EMBL/GenBank/DDBJ databases">
        <authorList>
            <person name="Amaro Gonzalez C."/>
        </authorList>
    </citation>
    <scope>NUCLEOTIDE SEQUENCE</scope>
</reference>
<name>A0A0E9UI05_ANGAN</name>